<keyword evidence="4" id="KW-1185">Reference proteome</keyword>
<evidence type="ECO:0000259" key="2">
    <source>
        <dbReference type="Pfam" id="PF17246"/>
    </source>
</evidence>
<accession>A0A843WZR6</accession>
<dbReference type="PANTHER" id="PTHR36033:SF1">
    <property type="entry name" value="NUCLEIC ACID-BINDING PROTEINS SUPERFAMILY"/>
    <property type="match status" value="1"/>
</dbReference>
<dbReference type="AlphaFoldDB" id="A0A843WZR6"/>
<gene>
    <name evidence="3" type="ORF">Taro_041072</name>
</gene>
<feature type="compositionally biased region" description="Gly residues" evidence="1">
    <location>
        <begin position="45"/>
        <end position="57"/>
    </location>
</feature>
<dbReference type="Pfam" id="PF17246">
    <property type="entry name" value="CDC24_OB1"/>
    <property type="match status" value="1"/>
</dbReference>
<reference evidence="3" key="1">
    <citation type="submission" date="2017-07" db="EMBL/GenBank/DDBJ databases">
        <title>Taro Niue Genome Assembly and Annotation.</title>
        <authorList>
            <person name="Atibalentja N."/>
            <person name="Keating K."/>
            <person name="Fields C.J."/>
        </authorList>
    </citation>
    <scope>NUCLEOTIDE SEQUENCE</scope>
    <source>
        <strain evidence="3">Niue_2</strain>
        <tissue evidence="3">Leaf</tissue>
    </source>
</reference>
<comment type="caution">
    <text evidence="3">The sequence shown here is derived from an EMBL/GenBank/DDBJ whole genome shotgun (WGS) entry which is preliminary data.</text>
</comment>
<protein>
    <recommendedName>
        <fullName evidence="2">Cell division control protein 24 OB domain-containing protein</fullName>
    </recommendedName>
</protein>
<feature type="domain" description="Cell division control protein 24 OB" evidence="2">
    <location>
        <begin position="24"/>
        <end position="107"/>
    </location>
</feature>
<organism evidence="3 4">
    <name type="scientific">Colocasia esculenta</name>
    <name type="common">Wild taro</name>
    <name type="synonym">Arum esculentum</name>
    <dbReference type="NCBI Taxonomy" id="4460"/>
    <lineage>
        <taxon>Eukaryota</taxon>
        <taxon>Viridiplantae</taxon>
        <taxon>Streptophyta</taxon>
        <taxon>Embryophyta</taxon>
        <taxon>Tracheophyta</taxon>
        <taxon>Spermatophyta</taxon>
        <taxon>Magnoliopsida</taxon>
        <taxon>Liliopsida</taxon>
        <taxon>Araceae</taxon>
        <taxon>Aroideae</taxon>
        <taxon>Colocasieae</taxon>
        <taxon>Colocasia</taxon>
    </lineage>
</organism>
<feature type="compositionally biased region" description="Basic and acidic residues" evidence="1">
    <location>
        <begin position="100"/>
        <end position="109"/>
    </location>
</feature>
<feature type="region of interest" description="Disordered" evidence="1">
    <location>
        <begin position="100"/>
        <end position="121"/>
    </location>
</feature>
<dbReference type="InterPro" id="IPR035201">
    <property type="entry name" value="Cdc24_OB1"/>
</dbReference>
<sequence length="149" mass="16484">MPPVQSSHSGGDGAAAIVKDRDAFLEFVDYAMSVLSREEEAQNSGGDGDGSGGGGESRGPSWSWVVSRILRSCTAYSSGVTSAILLSELFQTKWKGKRTCTEHRRDAARTVRHRHSEGGAGRPKVRYRLRRAMQTRDREQERAGRERFL</sequence>
<dbReference type="OrthoDB" id="10265890at2759"/>
<proteinExistence type="predicted"/>
<dbReference type="EMBL" id="NMUH01004062">
    <property type="protein sequence ID" value="MQM08220.1"/>
    <property type="molecule type" value="Genomic_DNA"/>
</dbReference>
<evidence type="ECO:0000313" key="4">
    <source>
        <dbReference type="Proteomes" id="UP000652761"/>
    </source>
</evidence>
<name>A0A843WZR6_COLES</name>
<evidence type="ECO:0000313" key="3">
    <source>
        <dbReference type="EMBL" id="MQM08220.1"/>
    </source>
</evidence>
<dbReference type="Proteomes" id="UP000652761">
    <property type="component" value="Unassembled WGS sequence"/>
</dbReference>
<evidence type="ECO:0000256" key="1">
    <source>
        <dbReference type="SAM" id="MobiDB-lite"/>
    </source>
</evidence>
<feature type="region of interest" description="Disordered" evidence="1">
    <location>
        <begin position="38"/>
        <end position="60"/>
    </location>
</feature>
<dbReference type="PANTHER" id="PTHR36033">
    <property type="entry name" value="NUCLEIC ACID-BINDING PROTEINS SUPERFAMILY"/>
    <property type="match status" value="1"/>
</dbReference>